<dbReference type="EMBL" id="CM047905">
    <property type="protein sequence ID" value="KAJ0088051.1"/>
    <property type="molecule type" value="Genomic_DNA"/>
</dbReference>
<dbReference type="Proteomes" id="UP001164250">
    <property type="component" value="Chromosome 9"/>
</dbReference>
<evidence type="ECO:0000313" key="2">
    <source>
        <dbReference type="Proteomes" id="UP001164250"/>
    </source>
</evidence>
<organism evidence="1 2">
    <name type="scientific">Pistacia atlantica</name>
    <dbReference type="NCBI Taxonomy" id="434234"/>
    <lineage>
        <taxon>Eukaryota</taxon>
        <taxon>Viridiplantae</taxon>
        <taxon>Streptophyta</taxon>
        <taxon>Embryophyta</taxon>
        <taxon>Tracheophyta</taxon>
        <taxon>Spermatophyta</taxon>
        <taxon>Magnoliopsida</taxon>
        <taxon>eudicotyledons</taxon>
        <taxon>Gunneridae</taxon>
        <taxon>Pentapetalae</taxon>
        <taxon>rosids</taxon>
        <taxon>malvids</taxon>
        <taxon>Sapindales</taxon>
        <taxon>Anacardiaceae</taxon>
        <taxon>Pistacia</taxon>
    </lineage>
</organism>
<reference evidence="2" key="1">
    <citation type="journal article" date="2023" name="G3 (Bethesda)">
        <title>Genome assembly and association tests identify interacting loci associated with vigor, precocity, and sex in interspecific pistachio rootstocks.</title>
        <authorList>
            <person name="Palmer W."/>
            <person name="Jacygrad E."/>
            <person name="Sagayaradj S."/>
            <person name="Cavanaugh K."/>
            <person name="Han R."/>
            <person name="Bertier L."/>
            <person name="Beede B."/>
            <person name="Kafkas S."/>
            <person name="Golino D."/>
            <person name="Preece J."/>
            <person name="Michelmore R."/>
        </authorList>
    </citation>
    <scope>NUCLEOTIDE SEQUENCE [LARGE SCALE GENOMIC DNA]</scope>
</reference>
<keyword evidence="2" id="KW-1185">Reference proteome</keyword>
<proteinExistence type="predicted"/>
<name>A0ACC1AN06_9ROSI</name>
<sequence length="57" mass="6564">MGFVFSDLKNITRRSLVNYSISSSRETSRFTIVTQICNINSGNLTIKFWAITRSRTM</sequence>
<comment type="caution">
    <text evidence="1">The sequence shown here is derived from an EMBL/GenBank/DDBJ whole genome shotgun (WGS) entry which is preliminary data.</text>
</comment>
<accession>A0ACC1AN06</accession>
<evidence type="ECO:0000313" key="1">
    <source>
        <dbReference type="EMBL" id="KAJ0088051.1"/>
    </source>
</evidence>
<protein>
    <submittedName>
        <fullName evidence="1">Uncharacterized protein</fullName>
    </submittedName>
</protein>
<gene>
    <name evidence="1" type="ORF">Patl1_32970</name>
</gene>